<protein>
    <recommendedName>
        <fullName evidence="4">DUF1800 domain-containing protein</fullName>
    </recommendedName>
</protein>
<keyword evidence="1" id="KW-0732">Signal</keyword>
<dbReference type="Proteomes" id="UP001501523">
    <property type="component" value="Unassembled WGS sequence"/>
</dbReference>
<dbReference type="EMBL" id="BAAAEU010000001">
    <property type="protein sequence ID" value="GAA0705249.1"/>
    <property type="molecule type" value="Genomic_DNA"/>
</dbReference>
<proteinExistence type="predicted"/>
<name>A0ABN1IBY3_9GAMM</name>
<feature type="chain" id="PRO_5047362075" description="DUF1800 domain-containing protein" evidence="1">
    <location>
        <begin position="25"/>
        <end position="591"/>
    </location>
</feature>
<gene>
    <name evidence="2" type="ORF">GCM10009105_02570</name>
</gene>
<accession>A0ABN1IBY3</accession>
<evidence type="ECO:0000313" key="3">
    <source>
        <dbReference type="Proteomes" id="UP001501523"/>
    </source>
</evidence>
<evidence type="ECO:0008006" key="4">
    <source>
        <dbReference type="Google" id="ProtNLM"/>
    </source>
</evidence>
<feature type="signal peptide" evidence="1">
    <location>
        <begin position="1"/>
        <end position="24"/>
    </location>
</feature>
<dbReference type="PANTHER" id="PTHR43737">
    <property type="entry name" value="BLL7424 PROTEIN"/>
    <property type="match status" value="1"/>
</dbReference>
<dbReference type="RefSeq" id="WP_343786344.1">
    <property type="nucleotide sequence ID" value="NZ_BAAAEU010000001.1"/>
</dbReference>
<dbReference type="InterPro" id="IPR014917">
    <property type="entry name" value="DUF1800"/>
</dbReference>
<reference evidence="2 3" key="1">
    <citation type="journal article" date="2019" name="Int. J. Syst. Evol. Microbiol.">
        <title>The Global Catalogue of Microorganisms (GCM) 10K type strain sequencing project: providing services to taxonomists for standard genome sequencing and annotation.</title>
        <authorList>
            <consortium name="The Broad Institute Genomics Platform"/>
            <consortium name="The Broad Institute Genome Sequencing Center for Infectious Disease"/>
            <person name="Wu L."/>
            <person name="Ma J."/>
        </authorList>
    </citation>
    <scope>NUCLEOTIDE SEQUENCE [LARGE SCALE GENOMIC DNA]</scope>
    <source>
        <strain evidence="2 3">JCM 15421</strain>
    </source>
</reference>
<sequence length="591" mass="64490">MYAWRAVLRAVLLSGVFWAGSATASVYDHIYANGFEVPADAPASDAEAARFLTQATFGPTAAEIARLRAIGYAEWINEQLGMPTTLGRPFVEQVVAARTAAGQGVDQTQRYDRWFWTATYGQDQLRERMAWALSQIFVISDQNSAISGDVIPMAEYWDLLARDAFGSYRTLLGDVTYNPTMGKFLSHFRNQKPSATTSPDENYAREVMQLFSVGLILRDIDFTPLPGNIPTYDQTVITHTAKVFTGFTYGDAPVGSGAPNYSGANFYGGAITNAGSYAPMACWGTELFPASGTGSGNMRHDITGDDGTTNTPKTVLAGLTIPANQSCSADVGAELDIIAGHANVAPFISRQLIQRFVTSNPSPAYIQRVAQVFDDNGYTERGDLGAVLKAILLDPEARTLPTDPVLLANYGKLREPLLRLTAIWRAWDAQAQPANAYGEIKMSYTTNFLNSFGQRSLSAPTVFNFYEPDYQQPGYFAGNNLYSPELQITNESTTYSTTNTLYNFIQGGYLGMTNPPVDRPLLNLAPITSLTSNSVAMVGEANRRMMYGSMSPSMQSVLTSMLQFMSTASNNEKAWSLVYVIALSPEFAAQR</sequence>
<evidence type="ECO:0000256" key="1">
    <source>
        <dbReference type="SAM" id="SignalP"/>
    </source>
</evidence>
<organism evidence="2 3">
    <name type="scientific">Dokdonella soli</name>
    <dbReference type="NCBI Taxonomy" id="529810"/>
    <lineage>
        <taxon>Bacteria</taxon>
        <taxon>Pseudomonadati</taxon>
        <taxon>Pseudomonadota</taxon>
        <taxon>Gammaproteobacteria</taxon>
        <taxon>Lysobacterales</taxon>
        <taxon>Rhodanobacteraceae</taxon>
        <taxon>Dokdonella</taxon>
    </lineage>
</organism>
<comment type="caution">
    <text evidence="2">The sequence shown here is derived from an EMBL/GenBank/DDBJ whole genome shotgun (WGS) entry which is preliminary data.</text>
</comment>
<dbReference type="Pfam" id="PF08811">
    <property type="entry name" value="DUF1800"/>
    <property type="match status" value="1"/>
</dbReference>
<evidence type="ECO:0000313" key="2">
    <source>
        <dbReference type="EMBL" id="GAA0705249.1"/>
    </source>
</evidence>
<dbReference type="PANTHER" id="PTHR43737:SF1">
    <property type="entry name" value="DUF1501 DOMAIN-CONTAINING PROTEIN"/>
    <property type="match status" value="1"/>
</dbReference>
<keyword evidence="3" id="KW-1185">Reference proteome</keyword>